<dbReference type="InterPro" id="IPR016181">
    <property type="entry name" value="Acyl_CoA_acyltransferase"/>
</dbReference>
<dbReference type="RefSeq" id="WP_326090269.1">
    <property type="nucleotide sequence ID" value="NZ_JARLKZ010000016.1"/>
</dbReference>
<accession>A0ABU6GRV5</accession>
<reference evidence="2 3" key="1">
    <citation type="submission" date="2023-03" db="EMBL/GenBank/DDBJ databases">
        <title>Bacillus Genome Sequencing.</title>
        <authorList>
            <person name="Dunlap C."/>
        </authorList>
    </citation>
    <scope>NUCLEOTIDE SEQUENCE [LARGE SCALE GENOMIC DNA]</scope>
    <source>
        <strain evidence="2 3">BD-525</strain>
    </source>
</reference>
<keyword evidence="2" id="KW-0012">Acyltransferase</keyword>
<dbReference type="PROSITE" id="PS51186">
    <property type="entry name" value="GNAT"/>
    <property type="match status" value="1"/>
</dbReference>
<dbReference type="Pfam" id="PF13673">
    <property type="entry name" value="Acetyltransf_10"/>
    <property type="match status" value="1"/>
</dbReference>
<evidence type="ECO:0000313" key="2">
    <source>
        <dbReference type="EMBL" id="MEC0242494.1"/>
    </source>
</evidence>
<sequence>MKIVNEVPDLKEYVDLRLAAGMESAEEETLKNGLMHSLCTVSARGDQDELLGMGRIIGDGGVYYQIVDLIVSPVQDEQGLQEAILNQLLDYLETHASKDAQLMVVSDVAGIKLYQKHGFKLVYPEFYGLTRSV</sequence>
<dbReference type="SUPFAM" id="SSF55729">
    <property type="entry name" value="Acyl-CoA N-acyltransferases (Nat)"/>
    <property type="match status" value="1"/>
</dbReference>
<proteinExistence type="predicted"/>
<dbReference type="Gene3D" id="3.40.630.30">
    <property type="match status" value="1"/>
</dbReference>
<organism evidence="2 3">
    <name type="scientific">Paenibacillus dokdonensis</name>
    <dbReference type="NCBI Taxonomy" id="2567944"/>
    <lineage>
        <taxon>Bacteria</taxon>
        <taxon>Bacillati</taxon>
        <taxon>Bacillota</taxon>
        <taxon>Bacilli</taxon>
        <taxon>Bacillales</taxon>
        <taxon>Paenibacillaceae</taxon>
        <taxon>Paenibacillus</taxon>
    </lineage>
</organism>
<dbReference type="InterPro" id="IPR000182">
    <property type="entry name" value="GNAT_dom"/>
</dbReference>
<evidence type="ECO:0000259" key="1">
    <source>
        <dbReference type="PROSITE" id="PS51186"/>
    </source>
</evidence>
<keyword evidence="3" id="KW-1185">Reference proteome</keyword>
<comment type="caution">
    <text evidence="2">The sequence shown here is derived from an EMBL/GenBank/DDBJ whole genome shotgun (WGS) entry which is preliminary data.</text>
</comment>
<dbReference type="EC" id="2.3.1.-" evidence="2"/>
<protein>
    <submittedName>
        <fullName evidence="2">GNAT family N-acetyltransferase</fullName>
        <ecNumber evidence="2">2.3.1.-</ecNumber>
    </submittedName>
</protein>
<name>A0ABU6GRV5_9BACL</name>
<gene>
    <name evidence="2" type="ORF">P4H66_22030</name>
</gene>
<dbReference type="Proteomes" id="UP001344632">
    <property type="component" value="Unassembled WGS sequence"/>
</dbReference>
<dbReference type="EMBL" id="JARLKZ010000016">
    <property type="protein sequence ID" value="MEC0242494.1"/>
    <property type="molecule type" value="Genomic_DNA"/>
</dbReference>
<dbReference type="GO" id="GO:0016746">
    <property type="term" value="F:acyltransferase activity"/>
    <property type="evidence" value="ECO:0007669"/>
    <property type="project" value="UniProtKB-KW"/>
</dbReference>
<feature type="domain" description="N-acetyltransferase" evidence="1">
    <location>
        <begin position="1"/>
        <end position="133"/>
    </location>
</feature>
<evidence type="ECO:0000313" key="3">
    <source>
        <dbReference type="Proteomes" id="UP001344632"/>
    </source>
</evidence>
<keyword evidence="2" id="KW-0808">Transferase</keyword>